<feature type="compositionally biased region" description="Acidic residues" evidence="14">
    <location>
        <begin position="1627"/>
        <end position="1636"/>
    </location>
</feature>
<evidence type="ECO:0000256" key="2">
    <source>
        <dbReference type="ARBA" id="ARBA00004123"/>
    </source>
</evidence>
<dbReference type="FunFam" id="3.40.50.300:FF:000296">
    <property type="entry name" value="ATP-dependent DNA helicase RecQ"/>
    <property type="match status" value="1"/>
</dbReference>
<dbReference type="InterPro" id="IPR027417">
    <property type="entry name" value="P-loop_NTPase"/>
</dbReference>
<gene>
    <name evidence="18" type="ORF">BS50DRAFT_532006</name>
</gene>
<feature type="compositionally biased region" description="Acidic residues" evidence="14">
    <location>
        <begin position="263"/>
        <end position="285"/>
    </location>
</feature>
<feature type="domain" description="Helicase C-terminal" evidence="17">
    <location>
        <begin position="1051"/>
        <end position="1199"/>
    </location>
</feature>
<keyword evidence="4" id="KW-0547">Nucleotide-binding</keyword>
<dbReference type="Pfam" id="PF00270">
    <property type="entry name" value="DEAD"/>
    <property type="match status" value="1"/>
</dbReference>
<dbReference type="PANTHER" id="PTHR13710">
    <property type="entry name" value="DNA HELICASE RECQ FAMILY MEMBER"/>
    <property type="match status" value="1"/>
</dbReference>
<feature type="compositionally biased region" description="Low complexity" evidence="14">
    <location>
        <begin position="1699"/>
        <end position="1717"/>
    </location>
</feature>
<feature type="compositionally biased region" description="Polar residues" evidence="14">
    <location>
        <begin position="320"/>
        <end position="332"/>
    </location>
</feature>
<keyword evidence="19" id="KW-1185">Reference proteome</keyword>
<dbReference type="InterPro" id="IPR001650">
    <property type="entry name" value="Helicase_C-like"/>
</dbReference>
<dbReference type="InterPro" id="IPR032284">
    <property type="entry name" value="RecQ_Zn-bd"/>
</dbReference>
<feature type="compositionally biased region" description="Basic residues" evidence="14">
    <location>
        <begin position="1689"/>
        <end position="1698"/>
    </location>
</feature>
<dbReference type="Pfam" id="PF00271">
    <property type="entry name" value="Helicase_C"/>
    <property type="match status" value="1"/>
</dbReference>
<dbReference type="PROSITE" id="PS51194">
    <property type="entry name" value="HELICASE_CTER"/>
    <property type="match status" value="1"/>
</dbReference>
<dbReference type="Pfam" id="PF16124">
    <property type="entry name" value="RecQ_Zn_bind"/>
    <property type="match status" value="1"/>
</dbReference>
<comment type="subcellular location">
    <subcellularLocation>
        <location evidence="2">Nucleus</location>
    </subcellularLocation>
</comment>
<feature type="compositionally biased region" description="Gly residues" evidence="14">
    <location>
        <begin position="1742"/>
        <end position="1754"/>
    </location>
</feature>
<feature type="compositionally biased region" description="Polar residues" evidence="14">
    <location>
        <begin position="35"/>
        <end position="47"/>
    </location>
</feature>
<feature type="domain" description="Helicase ATP-binding" evidence="16">
    <location>
        <begin position="847"/>
        <end position="1029"/>
    </location>
</feature>
<name>A0A2T2NB03_CORCC</name>
<evidence type="ECO:0000256" key="1">
    <source>
        <dbReference type="ARBA" id="ARBA00001947"/>
    </source>
</evidence>
<feature type="region of interest" description="Disordered" evidence="14">
    <location>
        <begin position="776"/>
        <end position="818"/>
    </location>
</feature>
<feature type="region of interest" description="Disordered" evidence="14">
    <location>
        <begin position="1626"/>
        <end position="1761"/>
    </location>
</feature>
<feature type="compositionally biased region" description="Acidic residues" evidence="14">
    <location>
        <begin position="1581"/>
        <end position="1590"/>
    </location>
</feature>
<dbReference type="InterPro" id="IPR014001">
    <property type="entry name" value="Helicase_ATP-bd"/>
</dbReference>
<feature type="compositionally biased region" description="Basic and acidic residues" evidence="14">
    <location>
        <begin position="86"/>
        <end position="96"/>
    </location>
</feature>
<dbReference type="GO" id="GO:0031573">
    <property type="term" value="P:mitotic intra-S DNA damage checkpoint signaling"/>
    <property type="evidence" value="ECO:0007669"/>
    <property type="project" value="UniProtKB-ARBA"/>
</dbReference>
<evidence type="ECO:0000256" key="13">
    <source>
        <dbReference type="SAM" id="Coils"/>
    </source>
</evidence>
<dbReference type="SMART" id="SM00956">
    <property type="entry name" value="RQC"/>
    <property type="match status" value="1"/>
</dbReference>
<dbReference type="FunFam" id="3.40.50.300:FF:000340">
    <property type="entry name" value="Bloom syndrome, RecQ helicase"/>
    <property type="match status" value="1"/>
</dbReference>
<dbReference type="InterPro" id="IPR044876">
    <property type="entry name" value="HRDC_dom_sf"/>
</dbReference>
<dbReference type="Pfam" id="PF09382">
    <property type="entry name" value="RQC"/>
    <property type="match status" value="1"/>
</dbReference>
<comment type="similarity">
    <text evidence="3">Belongs to the helicase family. RecQ subfamily.</text>
</comment>
<comment type="cofactor">
    <cofactor evidence="1">
        <name>Zn(2+)</name>
        <dbReference type="ChEBI" id="CHEBI:29105"/>
    </cofactor>
</comment>
<dbReference type="PROSITE" id="PS50967">
    <property type="entry name" value="HRDC"/>
    <property type="match status" value="1"/>
</dbReference>
<feature type="coiled-coil region" evidence="13">
    <location>
        <begin position="514"/>
        <end position="541"/>
    </location>
</feature>
<feature type="compositionally biased region" description="Polar residues" evidence="14">
    <location>
        <begin position="1654"/>
        <end position="1663"/>
    </location>
</feature>
<evidence type="ECO:0000256" key="8">
    <source>
        <dbReference type="ARBA" id="ARBA00023125"/>
    </source>
</evidence>
<dbReference type="GO" id="GO:0003677">
    <property type="term" value="F:DNA binding"/>
    <property type="evidence" value="ECO:0007669"/>
    <property type="project" value="UniProtKB-KW"/>
</dbReference>
<dbReference type="SUPFAM" id="SSF47819">
    <property type="entry name" value="HRDC-like"/>
    <property type="match status" value="1"/>
</dbReference>
<feature type="compositionally biased region" description="Low complexity" evidence="14">
    <location>
        <begin position="1726"/>
        <end position="1741"/>
    </location>
</feature>
<dbReference type="CDD" id="cd17920">
    <property type="entry name" value="DEXHc_RecQ"/>
    <property type="match status" value="1"/>
</dbReference>
<keyword evidence="5" id="KW-0378">Hydrolase</keyword>
<dbReference type="InterPro" id="IPR010997">
    <property type="entry name" value="HRDC-like_sf"/>
</dbReference>
<dbReference type="STRING" id="1448308.A0A2T2NB03"/>
<dbReference type="InterPro" id="IPR004589">
    <property type="entry name" value="DNA_helicase_ATP-dep_RecQ"/>
</dbReference>
<dbReference type="SMART" id="SM00487">
    <property type="entry name" value="DEXDc"/>
    <property type="match status" value="1"/>
</dbReference>
<dbReference type="InterPro" id="IPR036390">
    <property type="entry name" value="WH_DNA-bd_sf"/>
</dbReference>
<dbReference type="GO" id="GO:0016787">
    <property type="term" value="F:hydrolase activity"/>
    <property type="evidence" value="ECO:0007669"/>
    <property type="project" value="UniProtKB-KW"/>
</dbReference>
<keyword evidence="10" id="KW-0539">Nucleus</keyword>
<feature type="compositionally biased region" description="Low complexity" evidence="14">
    <location>
        <begin position="1666"/>
        <end position="1682"/>
    </location>
</feature>
<organism evidence="18 19">
    <name type="scientific">Corynespora cassiicola Philippines</name>
    <dbReference type="NCBI Taxonomy" id="1448308"/>
    <lineage>
        <taxon>Eukaryota</taxon>
        <taxon>Fungi</taxon>
        <taxon>Dikarya</taxon>
        <taxon>Ascomycota</taxon>
        <taxon>Pezizomycotina</taxon>
        <taxon>Dothideomycetes</taxon>
        <taxon>Pleosporomycetidae</taxon>
        <taxon>Pleosporales</taxon>
        <taxon>Corynesporascaceae</taxon>
        <taxon>Corynespora</taxon>
    </lineage>
</organism>
<evidence type="ECO:0000256" key="12">
    <source>
        <dbReference type="ARBA" id="ARBA00034808"/>
    </source>
</evidence>
<dbReference type="InterPro" id="IPR002121">
    <property type="entry name" value="HRDC_dom"/>
</dbReference>
<dbReference type="InterPro" id="IPR036388">
    <property type="entry name" value="WH-like_DNA-bd_sf"/>
</dbReference>
<feature type="compositionally biased region" description="Basic and acidic residues" evidence="14">
    <location>
        <begin position="1591"/>
        <end position="1600"/>
    </location>
</feature>
<evidence type="ECO:0000256" key="7">
    <source>
        <dbReference type="ARBA" id="ARBA00022840"/>
    </source>
</evidence>
<dbReference type="EMBL" id="KZ678141">
    <property type="protein sequence ID" value="PSN62622.1"/>
    <property type="molecule type" value="Genomic_DNA"/>
</dbReference>
<dbReference type="Gene3D" id="3.40.50.300">
    <property type="entry name" value="P-loop containing nucleotide triphosphate hydrolases"/>
    <property type="match status" value="2"/>
</dbReference>
<evidence type="ECO:0000259" key="15">
    <source>
        <dbReference type="PROSITE" id="PS50967"/>
    </source>
</evidence>
<dbReference type="SUPFAM" id="SSF52540">
    <property type="entry name" value="P-loop containing nucleoside triphosphate hydrolases"/>
    <property type="match status" value="2"/>
</dbReference>
<accession>A0A2T2NB03</accession>
<dbReference type="InterPro" id="IPR018982">
    <property type="entry name" value="RQC_domain"/>
</dbReference>
<feature type="compositionally biased region" description="Polar residues" evidence="14">
    <location>
        <begin position="62"/>
        <end position="76"/>
    </location>
</feature>
<dbReference type="PROSITE" id="PS00690">
    <property type="entry name" value="DEAH_ATP_HELICASE"/>
    <property type="match status" value="1"/>
</dbReference>
<dbReference type="PANTHER" id="PTHR13710:SF153">
    <property type="entry name" value="RECQ-LIKE DNA HELICASE BLM"/>
    <property type="match status" value="1"/>
</dbReference>
<feature type="compositionally biased region" description="Basic and acidic residues" evidence="14">
    <location>
        <begin position="247"/>
        <end position="262"/>
    </location>
</feature>
<feature type="region of interest" description="Disordered" evidence="14">
    <location>
        <begin position="604"/>
        <end position="629"/>
    </location>
</feature>
<sequence>MPRNNLSEHLKWLLSEKPYVPPAISLVSYDPDAPASSTSVSLHNSFSADPVPNEVPAPAAPRSTTQPISRPTNSAPPTVDIVAPLTREETPKDMARLRATPSNGRPRLVLAEIPPHGSPSRTQGRSRRTLDSEGKPTEHNSASREQLAPVATPTSRRRRVQQNDIEAIDLTGDSFVGSSPSKKHTNKGKKRKSEEFEADLEPAECARPAQAAHESSPNPFEDEGFANIDDITFPPDSPPPPYSPADPDDRVKESDPEISNHNDDDESGVGYGQDDEDQSMMDIEPEPASRKRKPSSRVPSEMIAPPQKMGRSARSPSPLKYSQASGSQSRNTLVRRRSGAVLDSEDSEGFDDLDMDFDMESPQPMSPHDEIRQAADTLLSQKPKDLGQQLVLRLSPSPAKISSPRRPRQEFIPTPDSRPSQRKHSPKTIHPTPKSSATPSRPLPLPSELSRPEKERLRQTVDQFYKSEARRLDQYQSQASSRWDKARATFARHLEEFGIPQPGEKEKLSKARARKEALEQLITLKERYEELNIERLRLKEKIDRDLILDDLDLEDGKALKSVVTSIEECAIRIHSLFEPAGMEGYLGPTVRTDVDGNISEVIVKSTQTTPTSDKPKAHEDTDSGHVPQTQYINPTQVTIRKARSPLKRIRFAKEEKAASPPHSPKVYVPDDYIASHEELKSRRQDGPHVVPETPQRRRSQAQRLQHDIDQESDGSDSFHTPEEFDDLDPDLFEHNMGSPPRQVDEGDDYCNDDDDDFMDEIANIENETAEDFDWRGDKTQNRQTKSARDVFQETSVNQVRQRAQTGSPKKPATNQVGMNFPWSDDVRKALIHKFHLRGFRSGQLEAINATLAGDHCFVLMPTGGGKSLCYQLPSVVSSGKTRGVTLVVSPLLSLMEDQVEACKHRFGIQACLINGESTSEAKKMIMSALAGPDPEKFIQLLYVTPEMLSKNQRMISAFSQLHSRGRLARIVIDEAHCVSQWGHDFRPDYKALGEVLGQFPGVPTIALTATATRLVRTDVMTNLGIQGCRQFSQSFNRPNLSYEVRPKAKGIVNDIAELIKSRYPRKCGIIYCLSRKSCESVAEKLSGMGIHAHHYHAGMDSTERSEVQRKWQSNEYHVIVATIAFGMGIDKADVRFVIHHTLPKSLEGYYQETGRAGRDGKVSECYLYYLYADCRTLKKMIEDGDGSREQKQRQYDMLRNVVQFCENKTDCRRAQVLSYFSESFKREDCKETCDNCRSTDTFEEKDFTIHAAAAVRLVRQVEDSNVTMLQCVDAFRGAKGSKLKQAEVGDLYGYGENLERGVVERLFQHLLEDGTLKEKNKTNKAGFSTGYLHIGRASSDYENNRKQCKLHVRVTPRKARLKASTTNPTTATKASKGTKKTTSRQEYPSTNVSSPTQPRSKKDIRQFAYHEDDDDDEDYFEEDPRITRRGKGKGYQRDNFVVPDEYEETEFRPVRVAKPLKAKSKRSGPSAPITVDERVANLDEFQQDVLRDFCVGAKEMARNIMMQKGLRKQPFSDTVLREMGLDLPRSEKELLAIPDIDPDMVRTYGKKFFQLIENTRAFYGESLPPSRHGRRRVSEAQEYDDDDEEEERRPLDPNHRVVVDLCSSPPEQAMAYDNADESVYSFGEDEEDDDDDVHVSHHFSEHTDPRVQEFNDQLTQLQAQKGAATTSRSTTARASGSTVPPSRKLPWKKGRTGSRRSGSGSFGSKGFAGISKKAVAKRASSKKSSGNFGGSKRPSGGNSRGGGNGGGGWSGVFAMPT</sequence>
<feature type="region of interest" description="Disordered" evidence="14">
    <location>
        <begin position="1564"/>
        <end position="1600"/>
    </location>
</feature>
<feature type="compositionally biased region" description="Pro residues" evidence="14">
    <location>
        <begin position="235"/>
        <end position="244"/>
    </location>
</feature>
<dbReference type="Proteomes" id="UP000240883">
    <property type="component" value="Unassembled WGS sequence"/>
</dbReference>
<evidence type="ECO:0000259" key="16">
    <source>
        <dbReference type="PROSITE" id="PS51192"/>
    </source>
</evidence>
<feature type="compositionally biased region" description="Acidic residues" evidence="14">
    <location>
        <begin position="343"/>
        <end position="359"/>
    </location>
</feature>
<dbReference type="OrthoDB" id="10261556at2759"/>
<keyword evidence="8" id="KW-0238">DNA-binding</keyword>
<dbReference type="Gene3D" id="1.10.150.80">
    <property type="entry name" value="HRDC domain"/>
    <property type="match status" value="1"/>
</dbReference>
<dbReference type="GO" id="GO:0000724">
    <property type="term" value="P:double-strand break repair via homologous recombination"/>
    <property type="evidence" value="ECO:0007669"/>
    <property type="project" value="UniProtKB-ARBA"/>
</dbReference>
<feature type="region of interest" description="Disordered" evidence="14">
    <location>
        <begin position="29"/>
        <end position="456"/>
    </location>
</feature>
<dbReference type="SMART" id="SM00490">
    <property type="entry name" value="HELICc"/>
    <property type="match status" value="1"/>
</dbReference>
<dbReference type="Pfam" id="PF00570">
    <property type="entry name" value="HRDC"/>
    <property type="match status" value="1"/>
</dbReference>
<dbReference type="GO" id="GO:0006260">
    <property type="term" value="P:DNA replication"/>
    <property type="evidence" value="ECO:0007669"/>
    <property type="project" value="InterPro"/>
</dbReference>
<dbReference type="SUPFAM" id="SSF46785">
    <property type="entry name" value="Winged helix' DNA-binding domain"/>
    <property type="match status" value="1"/>
</dbReference>
<keyword evidence="7" id="KW-0067">ATP-binding</keyword>
<dbReference type="GO" id="GO:0043138">
    <property type="term" value="F:3'-5' DNA helicase activity"/>
    <property type="evidence" value="ECO:0007669"/>
    <property type="project" value="UniProtKB-EC"/>
</dbReference>
<feature type="compositionally biased region" description="Polar residues" evidence="14">
    <location>
        <begin position="1384"/>
        <end position="1398"/>
    </location>
</feature>
<dbReference type="PROSITE" id="PS51192">
    <property type="entry name" value="HELICASE_ATP_BIND_1"/>
    <property type="match status" value="1"/>
</dbReference>
<dbReference type="EC" id="5.6.2.4" evidence="12"/>
<proteinExistence type="inferred from homology"/>
<evidence type="ECO:0000256" key="9">
    <source>
        <dbReference type="ARBA" id="ARBA00023235"/>
    </source>
</evidence>
<feature type="compositionally biased region" description="Basic and acidic residues" evidence="14">
    <location>
        <begin position="776"/>
        <end position="791"/>
    </location>
</feature>
<keyword evidence="6" id="KW-0347">Helicase</keyword>
<dbReference type="GO" id="GO:0005634">
    <property type="term" value="C:nucleus"/>
    <property type="evidence" value="ECO:0007669"/>
    <property type="project" value="UniProtKB-SubCell"/>
</dbReference>
<evidence type="ECO:0000256" key="6">
    <source>
        <dbReference type="ARBA" id="ARBA00022806"/>
    </source>
</evidence>
<dbReference type="GO" id="GO:0006312">
    <property type="term" value="P:mitotic recombination"/>
    <property type="evidence" value="ECO:0007669"/>
    <property type="project" value="UniProtKB-ARBA"/>
</dbReference>
<evidence type="ECO:0000259" key="17">
    <source>
        <dbReference type="PROSITE" id="PS51194"/>
    </source>
</evidence>
<keyword evidence="13" id="KW-0175">Coiled coil</keyword>
<keyword evidence="9" id="KW-0413">Isomerase</keyword>
<evidence type="ECO:0000256" key="4">
    <source>
        <dbReference type="ARBA" id="ARBA00022741"/>
    </source>
</evidence>
<dbReference type="CDD" id="cd18794">
    <property type="entry name" value="SF2_C_RecQ"/>
    <property type="match status" value="1"/>
</dbReference>
<feature type="region of interest" description="Disordered" evidence="14">
    <location>
        <begin position="679"/>
        <end position="746"/>
    </location>
</feature>
<dbReference type="GO" id="GO:0009378">
    <property type="term" value="F:four-way junction helicase activity"/>
    <property type="evidence" value="ECO:0007669"/>
    <property type="project" value="TreeGrafter"/>
</dbReference>
<reference evidence="18 19" key="1">
    <citation type="journal article" date="2018" name="Front. Microbiol.">
        <title>Genome-Wide Analysis of Corynespora cassiicola Leaf Fall Disease Putative Effectors.</title>
        <authorList>
            <person name="Lopez D."/>
            <person name="Ribeiro S."/>
            <person name="Label P."/>
            <person name="Fumanal B."/>
            <person name="Venisse J.S."/>
            <person name="Kohler A."/>
            <person name="de Oliveira R.R."/>
            <person name="Labutti K."/>
            <person name="Lipzen A."/>
            <person name="Lail K."/>
            <person name="Bauer D."/>
            <person name="Ohm R.A."/>
            <person name="Barry K.W."/>
            <person name="Spatafora J."/>
            <person name="Grigoriev I.V."/>
            <person name="Martin F.M."/>
            <person name="Pujade-Renaud V."/>
        </authorList>
    </citation>
    <scope>NUCLEOTIDE SEQUENCE [LARGE SCALE GENOMIC DNA]</scope>
    <source>
        <strain evidence="18 19">Philippines</strain>
    </source>
</reference>
<feature type="compositionally biased region" description="Polar residues" evidence="14">
    <location>
        <begin position="792"/>
        <end position="817"/>
    </location>
</feature>
<evidence type="ECO:0000256" key="10">
    <source>
        <dbReference type="ARBA" id="ARBA00023242"/>
    </source>
</evidence>
<dbReference type="GO" id="GO:0005524">
    <property type="term" value="F:ATP binding"/>
    <property type="evidence" value="ECO:0007669"/>
    <property type="project" value="UniProtKB-KW"/>
</dbReference>
<dbReference type="GO" id="GO:0031422">
    <property type="term" value="C:RecQ family helicase-topoisomerase III complex"/>
    <property type="evidence" value="ECO:0007669"/>
    <property type="project" value="UniProtKB-ARBA"/>
</dbReference>
<dbReference type="GO" id="GO:0000729">
    <property type="term" value="P:DNA double-strand break processing"/>
    <property type="evidence" value="ECO:0007669"/>
    <property type="project" value="UniProtKB-ARBA"/>
</dbReference>
<dbReference type="InterPro" id="IPR002464">
    <property type="entry name" value="DNA/RNA_helicase_DEAH_CS"/>
</dbReference>
<feature type="domain" description="HRDC" evidence="15">
    <location>
        <begin position="1483"/>
        <end position="1566"/>
    </location>
</feature>
<feature type="compositionally biased region" description="Basic and acidic residues" evidence="14">
    <location>
        <begin position="613"/>
        <end position="623"/>
    </location>
</feature>
<comment type="catalytic activity">
    <reaction evidence="11">
        <text>Couples ATP hydrolysis with the unwinding of duplex DNA by translocating in the 3'-5' direction.</text>
        <dbReference type="EC" id="5.6.2.4"/>
    </reaction>
</comment>
<feature type="region of interest" description="Disordered" evidence="14">
    <location>
        <begin position="1354"/>
        <end position="1403"/>
    </location>
</feature>
<evidence type="ECO:0000313" key="19">
    <source>
        <dbReference type="Proteomes" id="UP000240883"/>
    </source>
</evidence>
<feature type="compositionally biased region" description="Basic and acidic residues" evidence="14">
    <location>
        <begin position="1637"/>
        <end position="1653"/>
    </location>
</feature>
<evidence type="ECO:0000256" key="5">
    <source>
        <dbReference type="ARBA" id="ARBA00022801"/>
    </source>
</evidence>
<evidence type="ECO:0000256" key="11">
    <source>
        <dbReference type="ARBA" id="ARBA00034617"/>
    </source>
</evidence>
<evidence type="ECO:0000256" key="3">
    <source>
        <dbReference type="ARBA" id="ARBA00005446"/>
    </source>
</evidence>
<dbReference type="InterPro" id="IPR011545">
    <property type="entry name" value="DEAD/DEAH_box_helicase_dom"/>
</dbReference>
<dbReference type="NCBIfam" id="TIGR00614">
    <property type="entry name" value="recQ_fam"/>
    <property type="match status" value="1"/>
</dbReference>
<evidence type="ECO:0000256" key="14">
    <source>
        <dbReference type="SAM" id="MobiDB-lite"/>
    </source>
</evidence>
<feature type="compositionally biased region" description="Basic residues" evidence="14">
    <location>
        <begin position="181"/>
        <end position="191"/>
    </location>
</feature>
<protein>
    <recommendedName>
        <fullName evidence="12">DNA 3'-5' helicase</fullName>
        <ecNumber evidence="12">5.6.2.4</ecNumber>
    </recommendedName>
</protein>
<dbReference type="GO" id="GO:0005737">
    <property type="term" value="C:cytoplasm"/>
    <property type="evidence" value="ECO:0007669"/>
    <property type="project" value="TreeGrafter"/>
</dbReference>
<dbReference type="Gene3D" id="1.10.10.10">
    <property type="entry name" value="Winged helix-like DNA-binding domain superfamily/Winged helix DNA-binding domain"/>
    <property type="match status" value="1"/>
</dbReference>
<feature type="compositionally biased region" description="Basic and acidic residues" evidence="14">
    <location>
        <begin position="128"/>
        <end position="142"/>
    </location>
</feature>
<evidence type="ECO:0000313" key="18">
    <source>
        <dbReference type="EMBL" id="PSN62622.1"/>
    </source>
</evidence>